<comment type="function">
    <text evidence="13">Primarily acts as an independent SigF regulator that is sensitive to the osmosensory signal, mediating the cross talk of PknD with the SigF regulon. Possesses both phosphatase and kinase activities. The kinase domain functions as a classic anti-sigma factor-like kinase to phosphorylate the anti-anti-sigma factor domain at the canonical regulatory site, and the phosphatase domain antagonizes this activity.</text>
</comment>
<dbReference type="InterPro" id="IPR003018">
    <property type="entry name" value="GAF"/>
</dbReference>
<dbReference type="InterPro" id="IPR052016">
    <property type="entry name" value="Bact_Sigma-Reg"/>
</dbReference>
<dbReference type="SUPFAM" id="SSF55785">
    <property type="entry name" value="PYP-like sensor domain (PAS domain)"/>
    <property type="match status" value="1"/>
</dbReference>
<evidence type="ECO:0000256" key="1">
    <source>
        <dbReference type="ARBA" id="ARBA00013081"/>
    </source>
</evidence>
<evidence type="ECO:0000256" key="14">
    <source>
        <dbReference type="ARBA" id="ARBA00075117"/>
    </source>
</evidence>
<dbReference type="SMART" id="SM00091">
    <property type="entry name" value="PAS"/>
    <property type="match status" value="1"/>
</dbReference>
<evidence type="ECO:0000256" key="6">
    <source>
        <dbReference type="ARBA" id="ARBA00022777"/>
    </source>
</evidence>
<dbReference type="SUPFAM" id="SSF81606">
    <property type="entry name" value="PP2C-like"/>
    <property type="match status" value="1"/>
</dbReference>
<dbReference type="AlphaFoldDB" id="A0A927IA43"/>
<dbReference type="InterPro" id="IPR001932">
    <property type="entry name" value="PPM-type_phosphatase-like_dom"/>
</dbReference>
<gene>
    <name evidence="18" type="ORF">IF129_03285</name>
</gene>
<protein>
    <recommendedName>
        <fullName evidence="1">protein-serine/threonine phosphatase</fullName>
        <ecNumber evidence="1">3.1.3.16</ecNumber>
    </recommendedName>
    <alternativeName>
        <fullName evidence="15">Protein-serine/threonine phosphatase</fullName>
    </alternativeName>
    <alternativeName>
        <fullName evidence="14">Serine/threonine-protein kinase</fullName>
    </alternativeName>
</protein>
<dbReference type="SMART" id="SM00065">
    <property type="entry name" value="GAF"/>
    <property type="match status" value="2"/>
</dbReference>
<comment type="catalytic activity">
    <reaction evidence="12">
        <text>O-phospho-L-seryl-[protein] + H2O = L-seryl-[protein] + phosphate</text>
        <dbReference type="Rhea" id="RHEA:20629"/>
        <dbReference type="Rhea" id="RHEA-COMP:9863"/>
        <dbReference type="Rhea" id="RHEA-COMP:11604"/>
        <dbReference type="ChEBI" id="CHEBI:15377"/>
        <dbReference type="ChEBI" id="CHEBI:29999"/>
        <dbReference type="ChEBI" id="CHEBI:43474"/>
        <dbReference type="ChEBI" id="CHEBI:83421"/>
        <dbReference type="EC" id="3.1.3.16"/>
    </reaction>
</comment>
<dbReference type="PANTHER" id="PTHR43156:SF2">
    <property type="entry name" value="STAGE II SPORULATION PROTEIN E"/>
    <property type="match status" value="1"/>
</dbReference>
<keyword evidence="4" id="KW-0479">Metal-binding</keyword>
<evidence type="ECO:0000256" key="4">
    <source>
        <dbReference type="ARBA" id="ARBA00022723"/>
    </source>
</evidence>
<keyword evidence="2" id="KW-0597">Phosphoprotein</keyword>
<evidence type="ECO:0000256" key="15">
    <source>
        <dbReference type="ARBA" id="ARBA00081350"/>
    </source>
</evidence>
<keyword evidence="6" id="KW-0418">Kinase</keyword>
<dbReference type="Gene3D" id="3.30.450.40">
    <property type="match status" value="2"/>
</dbReference>
<dbReference type="Gene3D" id="3.60.40.10">
    <property type="entry name" value="PPM-type phosphatase domain"/>
    <property type="match status" value="1"/>
</dbReference>
<dbReference type="GO" id="GO:0046872">
    <property type="term" value="F:metal ion binding"/>
    <property type="evidence" value="ECO:0007669"/>
    <property type="project" value="UniProtKB-KW"/>
</dbReference>
<evidence type="ECO:0000259" key="16">
    <source>
        <dbReference type="PROSITE" id="PS50112"/>
    </source>
</evidence>
<dbReference type="FunFam" id="3.60.40.10:FF:000005">
    <property type="entry name" value="Serine/threonine protein phosphatase"/>
    <property type="match status" value="1"/>
</dbReference>
<dbReference type="Gene3D" id="3.30.450.20">
    <property type="entry name" value="PAS domain"/>
    <property type="match status" value="1"/>
</dbReference>
<dbReference type="PROSITE" id="PS50113">
    <property type="entry name" value="PAC"/>
    <property type="match status" value="1"/>
</dbReference>
<keyword evidence="9" id="KW-0460">Magnesium</keyword>
<evidence type="ECO:0000256" key="12">
    <source>
        <dbReference type="ARBA" id="ARBA00047761"/>
    </source>
</evidence>
<evidence type="ECO:0000256" key="5">
    <source>
        <dbReference type="ARBA" id="ARBA00022741"/>
    </source>
</evidence>
<dbReference type="Pfam" id="PF13185">
    <property type="entry name" value="GAF_2"/>
    <property type="match status" value="2"/>
</dbReference>
<evidence type="ECO:0000256" key="8">
    <source>
        <dbReference type="ARBA" id="ARBA00022840"/>
    </source>
</evidence>
<dbReference type="InterPro" id="IPR000014">
    <property type="entry name" value="PAS"/>
</dbReference>
<organism evidence="18 19">
    <name type="scientific">Streptomyces chumphonensis</name>
    <dbReference type="NCBI Taxonomy" id="1214925"/>
    <lineage>
        <taxon>Bacteria</taxon>
        <taxon>Bacillati</taxon>
        <taxon>Actinomycetota</taxon>
        <taxon>Actinomycetes</taxon>
        <taxon>Kitasatosporales</taxon>
        <taxon>Streptomycetaceae</taxon>
        <taxon>Streptomyces</taxon>
    </lineage>
</organism>
<evidence type="ECO:0000313" key="18">
    <source>
        <dbReference type="EMBL" id="MBD3930598.1"/>
    </source>
</evidence>
<dbReference type="GO" id="GO:0004722">
    <property type="term" value="F:protein serine/threonine phosphatase activity"/>
    <property type="evidence" value="ECO:0007669"/>
    <property type="project" value="UniProtKB-EC"/>
</dbReference>
<name>A0A927IA43_9ACTN</name>
<dbReference type="GO" id="GO:0016301">
    <property type="term" value="F:kinase activity"/>
    <property type="evidence" value="ECO:0007669"/>
    <property type="project" value="UniProtKB-KW"/>
</dbReference>
<dbReference type="CDD" id="cd00130">
    <property type="entry name" value="PAS"/>
    <property type="match status" value="1"/>
</dbReference>
<keyword evidence="19" id="KW-1185">Reference proteome</keyword>
<evidence type="ECO:0000256" key="2">
    <source>
        <dbReference type="ARBA" id="ARBA00022553"/>
    </source>
</evidence>
<dbReference type="Pfam" id="PF08447">
    <property type="entry name" value="PAS_3"/>
    <property type="match status" value="1"/>
</dbReference>
<evidence type="ECO:0000256" key="9">
    <source>
        <dbReference type="ARBA" id="ARBA00022842"/>
    </source>
</evidence>
<dbReference type="Pfam" id="PF07228">
    <property type="entry name" value="SpoIIE"/>
    <property type="match status" value="1"/>
</dbReference>
<dbReference type="InterPro" id="IPR000700">
    <property type="entry name" value="PAS-assoc_C"/>
</dbReference>
<sequence length="719" mass="77498">MATGHGSGRFADALVRLLACAEPDDLLAEAATALAPRERDAVGVLYRLDADGSLRLTASFGLPVADLDAYRVVPVDSWLPCARAVRESRPVWTTAGEYGGPGLRPEGPGSAPVPSHAEFVAVPLLVDGTCLGAVSLRVPRGSALDSTVEQRLMALATACAHRWERILAGGNVAAGDEGLPPRALAAGQRRVTMLEMALSNASIGTFDWDFPSGRIVWDERSCRLFGINPADFDGRIETFERSVHPEDRAVVAEAVAKSHRTGKYDVSYRVVHPDGTVRWITAESRVVYNREGNPQRMIGIVQDRTAEHDREAARKARSDFILALTRSLAAALSTEDVVSAVAAAALRELGGTRLAVFLREEDGVLRLAGSRGYAPEQVPKLRRLGEVSTDHPLLRSVWAGTPLFIESAREYRELFPDERLASPSGGDAQAWAVLPLMSARTLVGSCVITYARSRSFSPDDRTVYTAAAGIIAQALTRASLYDSGRGHLTELQQLMLPRDLPELPGLEVAVRYRPGSEGLDVGGDWYDVLRLPGGRAALIIGDVQGHSARAAAVMGQMRTAMRARAAEYHSAQGLMAWANRTLCDLDTDLFATCVITEVDPARRRLRIVRAGHPYPMLLCADGTVRDIEVPGGTPLGTFADEPYPSWETELEPGGTLLLYTDGLVEAPGSDYTGGVTRIADQLARDRHLPLDVLADRLVAPAASRSLHDDIAVLLLRPDG</sequence>
<evidence type="ECO:0000256" key="10">
    <source>
        <dbReference type="ARBA" id="ARBA00022912"/>
    </source>
</evidence>
<keyword evidence="3" id="KW-0808">Transferase</keyword>
<dbReference type="InterPro" id="IPR029016">
    <property type="entry name" value="GAF-like_dom_sf"/>
</dbReference>
<feature type="domain" description="PAS" evidence="16">
    <location>
        <begin position="190"/>
        <end position="262"/>
    </location>
</feature>
<dbReference type="InterPro" id="IPR013655">
    <property type="entry name" value="PAS_fold_3"/>
</dbReference>
<evidence type="ECO:0000313" key="19">
    <source>
        <dbReference type="Proteomes" id="UP000632289"/>
    </source>
</evidence>
<dbReference type="EMBL" id="JACXYU010000001">
    <property type="protein sequence ID" value="MBD3930598.1"/>
    <property type="molecule type" value="Genomic_DNA"/>
</dbReference>
<accession>A0A927IA43</accession>
<keyword evidence="7" id="KW-0378">Hydrolase</keyword>
<feature type="domain" description="PAC" evidence="17">
    <location>
        <begin position="264"/>
        <end position="316"/>
    </location>
</feature>
<reference evidence="18" key="1">
    <citation type="submission" date="2020-09" db="EMBL/GenBank/DDBJ databases">
        <title>Secondary metabolite and genome analysis of marine Streptomyces chumphonensis KK1-2T.</title>
        <authorList>
            <person name="Phongsopitanun W."/>
            <person name="Kanchanasin P."/>
            <person name="Pittayakhajonwut P."/>
            <person name="Suwanborirux K."/>
            <person name="Tanasupawat S."/>
        </authorList>
    </citation>
    <scope>NUCLEOTIDE SEQUENCE</scope>
    <source>
        <strain evidence="18">KK1-2</strain>
    </source>
</reference>
<dbReference type="SMART" id="SM00331">
    <property type="entry name" value="PP2C_SIG"/>
    <property type="match status" value="1"/>
</dbReference>
<keyword evidence="10" id="KW-0904">Protein phosphatase</keyword>
<dbReference type="Gene3D" id="2.10.70.100">
    <property type="match status" value="1"/>
</dbReference>
<evidence type="ECO:0000256" key="11">
    <source>
        <dbReference type="ARBA" id="ARBA00023211"/>
    </source>
</evidence>
<proteinExistence type="predicted"/>
<dbReference type="PROSITE" id="PS50112">
    <property type="entry name" value="PAS"/>
    <property type="match status" value="1"/>
</dbReference>
<keyword evidence="11" id="KW-0464">Manganese</keyword>
<evidence type="ECO:0000256" key="3">
    <source>
        <dbReference type="ARBA" id="ARBA00022679"/>
    </source>
</evidence>
<keyword evidence="5" id="KW-0547">Nucleotide-binding</keyword>
<dbReference type="GO" id="GO:0005524">
    <property type="term" value="F:ATP binding"/>
    <property type="evidence" value="ECO:0007669"/>
    <property type="project" value="UniProtKB-KW"/>
</dbReference>
<evidence type="ECO:0000256" key="13">
    <source>
        <dbReference type="ARBA" id="ARBA00056274"/>
    </source>
</evidence>
<evidence type="ECO:0000256" key="7">
    <source>
        <dbReference type="ARBA" id="ARBA00022801"/>
    </source>
</evidence>
<dbReference type="SMART" id="SM00086">
    <property type="entry name" value="PAC"/>
    <property type="match status" value="1"/>
</dbReference>
<dbReference type="EC" id="3.1.3.16" evidence="1"/>
<dbReference type="RefSeq" id="WP_191207858.1">
    <property type="nucleotide sequence ID" value="NZ_BAABKL010000039.1"/>
</dbReference>
<dbReference type="PANTHER" id="PTHR43156">
    <property type="entry name" value="STAGE II SPORULATION PROTEIN E-RELATED"/>
    <property type="match status" value="1"/>
</dbReference>
<dbReference type="SUPFAM" id="SSF55781">
    <property type="entry name" value="GAF domain-like"/>
    <property type="match status" value="2"/>
</dbReference>
<dbReference type="InterPro" id="IPR036457">
    <property type="entry name" value="PPM-type-like_dom_sf"/>
</dbReference>
<dbReference type="InterPro" id="IPR035965">
    <property type="entry name" value="PAS-like_dom_sf"/>
</dbReference>
<evidence type="ECO:0000259" key="17">
    <source>
        <dbReference type="PROSITE" id="PS50113"/>
    </source>
</evidence>
<comment type="caution">
    <text evidence="18">The sequence shown here is derived from an EMBL/GenBank/DDBJ whole genome shotgun (WGS) entry which is preliminary data.</text>
</comment>
<keyword evidence="8" id="KW-0067">ATP-binding</keyword>
<dbReference type="Proteomes" id="UP000632289">
    <property type="component" value="Unassembled WGS sequence"/>
</dbReference>
<dbReference type="InterPro" id="IPR001610">
    <property type="entry name" value="PAC"/>
</dbReference>